<dbReference type="InterPro" id="IPR036388">
    <property type="entry name" value="WH-like_DNA-bd_sf"/>
</dbReference>
<keyword evidence="2" id="KW-1185">Reference proteome</keyword>
<dbReference type="RefSeq" id="WP_200506963.1">
    <property type="nucleotide sequence ID" value="NZ_JAEHFX010000007.1"/>
</dbReference>
<protein>
    <submittedName>
        <fullName evidence="1">Uncharacterized protein</fullName>
    </submittedName>
</protein>
<dbReference type="EMBL" id="JAEHFX010000007">
    <property type="protein sequence ID" value="MBK0404127.1"/>
    <property type="molecule type" value="Genomic_DNA"/>
</dbReference>
<sequence>MDLMNEEQITSWIFLALALASQTKPTDINGISMVADGINHAVPTQEQLQASISWLTNHDLIEKAGNKFKLTEKGKLLSERASNETNILLAVWKNLELEIKNLLP</sequence>
<organism evidence="1 2">
    <name type="scientific">Adhaeribacter terrigena</name>
    <dbReference type="NCBI Taxonomy" id="2793070"/>
    <lineage>
        <taxon>Bacteria</taxon>
        <taxon>Pseudomonadati</taxon>
        <taxon>Bacteroidota</taxon>
        <taxon>Cytophagia</taxon>
        <taxon>Cytophagales</taxon>
        <taxon>Hymenobacteraceae</taxon>
        <taxon>Adhaeribacter</taxon>
    </lineage>
</organism>
<gene>
    <name evidence="1" type="ORF">I5M27_14120</name>
</gene>
<evidence type="ECO:0000313" key="1">
    <source>
        <dbReference type="EMBL" id="MBK0404127.1"/>
    </source>
</evidence>
<dbReference type="Gene3D" id="1.10.10.10">
    <property type="entry name" value="Winged helix-like DNA-binding domain superfamily/Winged helix DNA-binding domain"/>
    <property type="match status" value="1"/>
</dbReference>
<reference evidence="1 2" key="1">
    <citation type="submission" date="2020-12" db="EMBL/GenBank/DDBJ databases">
        <title>Bacterial novel species Adhaeribacter sp. BT258 isolated from soil.</title>
        <authorList>
            <person name="Jung H.-Y."/>
        </authorList>
    </citation>
    <scope>NUCLEOTIDE SEQUENCE [LARGE SCALE GENOMIC DNA]</scope>
    <source>
        <strain evidence="1 2">BT258</strain>
    </source>
</reference>
<evidence type="ECO:0000313" key="2">
    <source>
        <dbReference type="Proteomes" id="UP000644147"/>
    </source>
</evidence>
<name>A0ABS1C3Z3_9BACT</name>
<dbReference type="Proteomes" id="UP000644147">
    <property type="component" value="Unassembled WGS sequence"/>
</dbReference>
<accession>A0ABS1C3Z3</accession>
<comment type="caution">
    <text evidence="1">The sequence shown here is derived from an EMBL/GenBank/DDBJ whole genome shotgun (WGS) entry which is preliminary data.</text>
</comment>
<proteinExistence type="predicted"/>